<evidence type="ECO:0000313" key="1">
    <source>
        <dbReference type="EMBL" id="PKE26198.1"/>
    </source>
</evidence>
<dbReference type="Pfam" id="PF14131">
    <property type="entry name" value="DUF4298"/>
    <property type="match status" value="1"/>
</dbReference>
<dbReference type="RefSeq" id="WP_086038688.1">
    <property type="nucleotide sequence ID" value="NZ_CABFNV010000003.1"/>
</dbReference>
<dbReference type="EMBL" id="PIXC01000011">
    <property type="protein sequence ID" value="PKE26198.1"/>
    <property type="molecule type" value="Genomic_DNA"/>
</dbReference>
<dbReference type="AlphaFoldDB" id="A0A2N0VQ19"/>
<gene>
    <name evidence="1" type="ORF">CW686_05885</name>
</gene>
<reference evidence="1 2" key="1">
    <citation type="submission" date="2017-12" db="EMBL/GenBank/DDBJ databases">
        <title>Genomics of Macrococcus caseolyticus.</title>
        <authorList>
            <person name="MacFadyen A.C."/>
            <person name="Paterson G.K."/>
        </authorList>
    </citation>
    <scope>NUCLEOTIDE SEQUENCE [LARGE SCALE GENOMIC DNA]</scope>
    <source>
        <strain evidence="1 2">5788_EF188</strain>
    </source>
</reference>
<dbReference type="InterPro" id="IPR025384">
    <property type="entry name" value="DUF4298"/>
</dbReference>
<dbReference type="Proteomes" id="UP000233482">
    <property type="component" value="Unassembled WGS sequence"/>
</dbReference>
<accession>A0A2N0VQ19</accession>
<proteinExistence type="predicted"/>
<comment type="caution">
    <text evidence="1">The sequence shown here is derived from an EMBL/GenBank/DDBJ whole genome shotgun (WGS) entry which is preliminary data.</text>
</comment>
<name>A0A2N0VQ19_9STAP</name>
<evidence type="ECO:0000313" key="2">
    <source>
        <dbReference type="Proteomes" id="UP000233482"/>
    </source>
</evidence>
<protein>
    <submittedName>
        <fullName evidence="1">DUF4298 domain-containing protein</fullName>
    </submittedName>
</protein>
<organism evidence="1 2">
    <name type="scientific">Macrococcoides caseolyticum</name>
    <dbReference type="NCBI Taxonomy" id="69966"/>
    <lineage>
        <taxon>Bacteria</taxon>
        <taxon>Bacillati</taxon>
        <taxon>Bacillota</taxon>
        <taxon>Bacilli</taxon>
        <taxon>Bacillales</taxon>
        <taxon>Staphylococcaceae</taxon>
        <taxon>Macrococcoides</taxon>
    </lineage>
</organism>
<sequence length="99" mass="11418">MKEDVVRYEKVLNETSEIVEKMNALLDQLEANSADYNALKDYYGSEEYMRDVDLSNESDTYQDIPTGVLSEDGVYNLIAEQYALNIRMLEIATQQLKTH</sequence>